<sequence>MLTHGTILWAVPACVLLPFSGQAWWVVLVGELLLVLLVIFCAMAWTTRPEPARTALTLFNTGKPVMSTVLGGKACDGGGYELALSIRSDALHLKASHRCDHPNCTRTGGRPGSQIPVLVAPDARTWGVLH</sequence>
<reference evidence="3" key="1">
    <citation type="submission" date="2017-04" db="EMBL/GenBank/DDBJ databases">
        <authorList>
            <person name="Varghese N."/>
            <person name="Submissions S."/>
        </authorList>
    </citation>
    <scope>NUCLEOTIDE SEQUENCE [LARGE SCALE GENOMIC DNA]</scope>
    <source>
        <strain evidence="3">DSM 44073</strain>
    </source>
</reference>
<evidence type="ECO:0000256" key="1">
    <source>
        <dbReference type="SAM" id="Phobius"/>
    </source>
</evidence>
<evidence type="ECO:0000313" key="3">
    <source>
        <dbReference type="Proteomes" id="UP000192840"/>
    </source>
</evidence>
<proteinExistence type="predicted"/>
<dbReference type="AlphaFoldDB" id="A0A1W2BWJ1"/>
<keyword evidence="1" id="KW-1133">Transmembrane helix</keyword>
<keyword evidence="1" id="KW-0472">Membrane</keyword>
<gene>
    <name evidence="2" type="ORF">SAMN05660733_01577</name>
</gene>
<keyword evidence="3" id="KW-1185">Reference proteome</keyword>
<dbReference type="Proteomes" id="UP000192840">
    <property type="component" value="Unassembled WGS sequence"/>
</dbReference>
<name>A0A1W2BWJ1_9PSEU</name>
<dbReference type="STRING" id="40571.SAMN05660733_01577"/>
<organism evidence="2 3">
    <name type="scientific">Lentzea albidocapillata</name>
    <dbReference type="NCBI Taxonomy" id="40571"/>
    <lineage>
        <taxon>Bacteria</taxon>
        <taxon>Bacillati</taxon>
        <taxon>Actinomycetota</taxon>
        <taxon>Actinomycetes</taxon>
        <taxon>Pseudonocardiales</taxon>
        <taxon>Pseudonocardiaceae</taxon>
        <taxon>Lentzea</taxon>
    </lineage>
</organism>
<accession>A0A1W2BWJ1</accession>
<keyword evidence="1" id="KW-0812">Transmembrane</keyword>
<evidence type="ECO:0000313" key="2">
    <source>
        <dbReference type="EMBL" id="SMC77261.1"/>
    </source>
</evidence>
<protein>
    <submittedName>
        <fullName evidence="2">Uncharacterized protein</fullName>
    </submittedName>
</protein>
<dbReference type="EMBL" id="FWYC01000005">
    <property type="protein sequence ID" value="SMC77261.1"/>
    <property type="molecule type" value="Genomic_DNA"/>
</dbReference>
<feature type="transmembrane region" description="Helical" evidence="1">
    <location>
        <begin position="23"/>
        <end position="45"/>
    </location>
</feature>